<keyword evidence="3" id="KW-1185">Reference proteome</keyword>
<feature type="region of interest" description="Disordered" evidence="1">
    <location>
        <begin position="45"/>
        <end position="72"/>
    </location>
</feature>
<feature type="compositionally biased region" description="Basic and acidic residues" evidence="1">
    <location>
        <begin position="62"/>
        <end position="72"/>
    </location>
</feature>
<organism evidence="2 3">
    <name type="scientific">Lasiosphaeris hirsuta</name>
    <dbReference type="NCBI Taxonomy" id="260670"/>
    <lineage>
        <taxon>Eukaryota</taxon>
        <taxon>Fungi</taxon>
        <taxon>Dikarya</taxon>
        <taxon>Ascomycota</taxon>
        <taxon>Pezizomycotina</taxon>
        <taxon>Sordariomycetes</taxon>
        <taxon>Sordariomycetidae</taxon>
        <taxon>Sordariales</taxon>
        <taxon>Lasiosphaeriaceae</taxon>
        <taxon>Lasiosphaeris</taxon>
    </lineage>
</organism>
<evidence type="ECO:0000256" key="1">
    <source>
        <dbReference type="SAM" id="MobiDB-lite"/>
    </source>
</evidence>
<protein>
    <submittedName>
        <fullName evidence="2">Uncharacterized protein</fullName>
    </submittedName>
</protein>
<gene>
    <name evidence="2" type="ORF">B0H67DRAFT_306140</name>
</gene>
<reference evidence="2" key="1">
    <citation type="submission" date="2023-06" db="EMBL/GenBank/DDBJ databases">
        <title>Genome-scale phylogeny and comparative genomics of the fungal order Sordariales.</title>
        <authorList>
            <consortium name="Lawrence Berkeley National Laboratory"/>
            <person name="Hensen N."/>
            <person name="Bonometti L."/>
            <person name="Westerberg I."/>
            <person name="Brannstrom I.O."/>
            <person name="Guillou S."/>
            <person name="Cros-Aarteil S."/>
            <person name="Calhoun S."/>
            <person name="Haridas S."/>
            <person name="Kuo A."/>
            <person name="Mondo S."/>
            <person name="Pangilinan J."/>
            <person name="Riley R."/>
            <person name="Labutti K."/>
            <person name="Andreopoulos B."/>
            <person name="Lipzen A."/>
            <person name="Chen C."/>
            <person name="Yanf M."/>
            <person name="Daum C."/>
            <person name="Ng V."/>
            <person name="Clum A."/>
            <person name="Steindorff A."/>
            <person name="Ohm R."/>
            <person name="Martin F."/>
            <person name="Silar P."/>
            <person name="Natvig D."/>
            <person name="Lalanne C."/>
            <person name="Gautier V."/>
            <person name="Ament-Velasquez S.L."/>
            <person name="Kruys A."/>
            <person name="Hutchinson M.I."/>
            <person name="Powell A.J."/>
            <person name="Barry K."/>
            <person name="Miller A.N."/>
            <person name="Grigoriev I.V."/>
            <person name="Debuchy R."/>
            <person name="Gladieux P."/>
            <person name="Thoren M.H."/>
            <person name="Johannesson H."/>
        </authorList>
    </citation>
    <scope>NUCLEOTIDE SEQUENCE</scope>
    <source>
        <strain evidence="2">SMH4607-1</strain>
    </source>
</reference>
<evidence type="ECO:0000313" key="3">
    <source>
        <dbReference type="Proteomes" id="UP001172102"/>
    </source>
</evidence>
<evidence type="ECO:0000313" key="2">
    <source>
        <dbReference type="EMBL" id="KAK0712092.1"/>
    </source>
</evidence>
<comment type="caution">
    <text evidence="2">The sequence shown here is derived from an EMBL/GenBank/DDBJ whole genome shotgun (WGS) entry which is preliminary data.</text>
</comment>
<name>A0AA40AA44_9PEZI</name>
<dbReference type="Proteomes" id="UP001172102">
    <property type="component" value="Unassembled WGS sequence"/>
</dbReference>
<accession>A0AA40AA44</accession>
<dbReference type="EMBL" id="JAUKUA010000005">
    <property type="protein sequence ID" value="KAK0712092.1"/>
    <property type="molecule type" value="Genomic_DNA"/>
</dbReference>
<feature type="non-terminal residue" evidence="2">
    <location>
        <position position="1"/>
    </location>
</feature>
<dbReference type="AlphaFoldDB" id="A0AA40AA44"/>
<sequence>MRLINSTTLQIEEFLGDQAPEYAILFSNMGRGRCYLDGDTDGTRAIGNESGLHQSPEVRPVSPEERASVHLG</sequence>
<proteinExistence type="predicted"/>